<evidence type="ECO:0000313" key="2">
    <source>
        <dbReference type="EMBL" id="NEW35467.1"/>
    </source>
</evidence>
<keyword evidence="1" id="KW-0812">Transmembrane</keyword>
<organism evidence="2 3">
    <name type="scientific">Nocardia cyriacigeorgica</name>
    <dbReference type="NCBI Taxonomy" id="135487"/>
    <lineage>
        <taxon>Bacteria</taxon>
        <taxon>Bacillati</taxon>
        <taxon>Actinomycetota</taxon>
        <taxon>Actinomycetes</taxon>
        <taxon>Mycobacteriales</taxon>
        <taxon>Nocardiaceae</taxon>
        <taxon>Nocardia</taxon>
    </lineage>
</organism>
<evidence type="ECO:0008006" key="4">
    <source>
        <dbReference type="Google" id="ProtNLM"/>
    </source>
</evidence>
<comment type="caution">
    <text evidence="2">The sequence shown here is derived from an EMBL/GenBank/DDBJ whole genome shotgun (WGS) entry which is preliminary data.</text>
</comment>
<dbReference type="Proteomes" id="UP000471166">
    <property type="component" value="Unassembled WGS sequence"/>
</dbReference>
<dbReference type="AlphaFoldDB" id="A0A6P1CUC7"/>
<dbReference type="Gene3D" id="3.40.630.30">
    <property type="match status" value="1"/>
</dbReference>
<keyword evidence="1" id="KW-0472">Membrane</keyword>
<proteinExistence type="predicted"/>
<dbReference type="RefSeq" id="WP_163846733.1">
    <property type="nucleotide sequence ID" value="NZ_JAAGVB010000045.1"/>
</dbReference>
<feature type="transmembrane region" description="Helical" evidence="1">
    <location>
        <begin position="50"/>
        <end position="73"/>
    </location>
</feature>
<accession>A0A6P1CUC7</accession>
<protein>
    <recommendedName>
        <fullName evidence="4">GNAT family N-acetyltransferase</fullName>
    </recommendedName>
</protein>
<name>A0A6P1CUC7_9NOCA</name>
<evidence type="ECO:0000256" key="1">
    <source>
        <dbReference type="SAM" id="Phobius"/>
    </source>
</evidence>
<keyword evidence="1" id="KW-1133">Transmembrane helix</keyword>
<feature type="transmembrane region" description="Helical" evidence="1">
    <location>
        <begin position="93"/>
        <end position="110"/>
    </location>
</feature>
<dbReference type="EMBL" id="JAAGVB010000045">
    <property type="protein sequence ID" value="NEW35467.1"/>
    <property type="molecule type" value="Genomic_DNA"/>
</dbReference>
<evidence type="ECO:0000313" key="3">
    <source>
        <dbReference type="Proteomes" id="UP000471166"/>
    </source>
</evidence>
<reference evidence="2 3" key="1">
    <citation type="submission" date="2020-01" db="EMBL/GenBank/DDBJ databases">
        <title>Genetics and antimicrobial susceptibilities of Nocardia species isolated from the soil; a comparison with species isolated from humans.</title>
        <authorList>
            <person name="Carrasco G."/>
            <person name="Monzon S."/>
            <person name="Sansegundo M."/>
            <person name="Garcia E."/>
            <person name="Garrido N."/>
            <person name="Medina M.J."/>
            <person name="Villalon P."/>
            <person name="Ramirez-Arocha A.C."/>
            <person name="Jimenez P."/>
            <person name="Cuesta I."/>
            <person name="Valdezate S."/>
        </authorList>
    </citation>
    <scope>NUCLEOTIDE SEQUENCE [LARGE SCALE GENOMIC DNA]</scope>
    <source>
        <strain evidence="2 3">CNM20110626</strain>
    </source>
</reference>
<sequence>MTTADAPPVPRSNIPRADRPQAARVLAEAFTDDPVWHELKPRRPRRAAAALYWVFRAEVAIAAALGGYLQATYDADGRVTAVVIAYARDRPGFPWWTAFFRIPAMLLLGISRTVQAARMATAAESHQPHEPHVYAYYGGSRTLGGGATLIKRVMRMAAAQSLPVYGEAKSEEMLEILRILRWQIEPPIDIGYGRSLTPARWQSEGAR</sequence>
<gene>
    <name evidence="2" type="ORF">GV791_23275</name>
</gene>